<reference evidence="2" key="1">
    <citation type="submission" date="2020-04" db="EMBL/GenBank/DDBJ databases">
        <authorList>
            <person name="Chiriac C."/>
            <person name="Salcher M."/>
            <person name="Ghai R."/>
            <person name="Kavagutti S V."/>
        </authorList>
    </citation>
    <scope>NUCLEOTIDE SEQUENCE</scope>
</reference>
<evidence type="ECO:0008006" key="4">
    <source>
        <dbReference type="Google" id="ProtNLM"/>
    </source>
</evidence>
<sequence length="324" mass="36428">MSDTESTTPEGSAQLDVNGAANAILGLMGTDDGSEQEQPEQRTESNDSDAESEEYEESEESEVEQEEADVSEEHQTFRVKAAGEERDVTLDELIKSYQLGTDYTKKSQAVAEERKAVEAERHAVQEAKQLRDTYAERLQYIEQALMQPQETENLEYLKETDPIGYAVKVAEMSQREKQLAQVRAERQQIAQQQEYDRQQQLRAKVAQEAEKLVSALPEYADPVKGEVIRKEIRSYGKQAGFSDDELANVFDSRAVLTLYKAMQYDKLKASQPGIAKKVNDAPKVMKSGVSQPRDSNTEDLKKMKARVRQSGKIGDAAAAFERFL</sequence>
<gene>
    <name evidence="2" type="ORF">UFOVP409_65</name>
    <name evidence="3" type="ORF">UFOVP684_37</name>
</gene>
<name>A0A6J5M395_9CAUD</name>
<evidence type="ECO:0000256" key="1">
    <source>
        <dbReference type="SAM" id="MobiDB-lite"/>
    </source>
</evidence>
<proteinExistence type="predicted"/>
<dbReference type="EMBL" id="LR796652">
    <property type="protein sequence ID" value="CAB4157651.1"/>
    <property type="molecule type" value="Genomic_DNA"/>
</dbReference>
<protein>
    <recommendedName>
        <fullName evidence="4">Scaffolding protein</fullName>
    </recommendedName>
</protein>
<evidence type="ECO:0000313" key="3">
    <source>
        <dbReference type="EMBL" id="CAB4157651.1"/>
    </source>
</evidence>
<feature type="region of interest" description="Disordered" evidence="1">
    <location>
        <begin position="25"/>
        <end position="85"/>
    </location>
</feature>
<organism evidence="2">
    <name type="scientific">uncultured Caudovirales phage</name>
    <dbReference type="NCBI Taxonomy" id="2100421"/>
    <lineage>
        <taxon>Viruses</taxon>
        <taxon>Duplodnaviria</taxon>
        <taxon>Heunggongvirae</taxon>
        <taxon>Uroviricota</taxon>
        <taxon>Caudoviricetes</taxon>
        <taxon>Peduoviridae</taxon>
        <taxon>Maltschvirus</taxon>
        <taxon>Maltschvirus maltsch</taxon>
    </lineage>
</organism>
<feature type="compositionally biased region" description="Acidic residues" evidence="1">
    <location>
        <begin position="46"/>
        <end position="70"/>
    </location>
</feature>
<feature type="compositionally biased region" description="Basic and acidic residues" evidence="1">
    <location>
        <begin position="71"/>
        <end position="85"/>
    </location>
</feature>
<accession>A0A6J5M395</accession>
<evidence type="ECO:0000313" key="2">
    <source>
        <dbReference type="EMBL" id="CAB4140692.1"/>
    </source>
</evidence>
<dbReference type="EMBL" id="LR796382">
    <property type="protein sequence ID" value="CAB4140692.1"/>
    <property type="molecule type" value="Genomic_DNA"/>
</dbReference>